<proteinExistence type="predicted"/>
<accession>A0A6I3M7D7</accession>
<keyword evidence="3" id="KW-1185">Reference proteome</keyword>
<evidence type="ECO:0000256" key="1">
    <source>
        <dbReference type="SAM" id="Phobius"/>
    </source>
</evidence>
<dbReference type="Proteomes" id="UP000433071">
    <property type="component" value="Unassembled WGS sequence"/>
</dbReference>
<comment type="caution">
    <text evidence="2">The sequence shown here is derived from an EMBL/GenBank/DDBJ whole genome shotgun (WGS) entry which is preliminary data.</text>
</comment>
<dbReference type="RefSeq" id="WP_155051764.1">
    <property type="nucleotide sequence ID" value="NZ_BAAAIB010000002.1"/>
</dbReference>
<protein>
    <submittedName>
        <fullName evidence="2">Uncharacterized protein</fullName>
    </submittedName>
</protein>
<name>A0A6I3M7D7_9MICO</name>
<evidence type="ECO:0000313" key="2">
    <source>
        <dbReference type="EMBL" id="MTH68668.1"/>
    </source>
</evidence>
<feature type="transmembrane region" description="Helical" evidence="1">
    <location>
        <begin position="124"/>
        <end position="149"/>
    </location>
</feature>
<feature type="transmembrane region" description="Helical" evidence="1">
    <location>
        <begin position="21"/>
        <end position="40"/>
    </location>
</feature>
<organism evidence="2 3">
    <name type="scientific">Agromyces bracchium</name>
    <dbReference type="NCBI Taxonomy" id="88376"/>
    <lineage>
        <taxon>Bacteria</taxon>
        <taxon>Bacillati</taxon>
        <taxon>Actinomycetota</taxon>
        <taxon>Actinomycetes</taxon>
        <taxon>Micrococcales</taxon>
        <taxon>Microbacteriaceae</taxon>
        <taxon>Agromyces</taxon>
    </lineage>
</organism>
<dbReference type="EMBL" id="WMLB01000023">
    <property type="protein sequence ID" value="MTH68668.1"/>
    <property type="molecule type" value="Genomic_DNA"/>
</dbReference>
<dbReference type="OrthoDB" id="5006819at2"/>
<keyword evidence="1" id="KW-0812">Transmembrane</keyword>
<gene>
    <name evidence="2" type="ORF">GJ743_09835</name>
</gene>
<dbReference type="AlphaFoldDB" id="A0A6I3M7D7"/>
<keyword evidence="1" id="KW-0472">Membrane</keyword>
<reference evidence="2 3" key="1">
    <citation type="submission" date="2019-11" db="EMBL/GenBank/DDBJ databases">
        <title>Agromyces kandeliae sp. nov., isolated from mangrove soil.</title>
        <authorList>
            <person name="Wang R."/>
        </authorList>
    </citation>
    <scope>NUCLEOTIDE SEQUENCE [LARGE SCALE GENOMIC DNA]</scope>
    <source>
        <strain evidence="2 3">JCM 11433</strain>
    </source>
</reference>
<keyword evidence="1" id="KW-1133">Transmembrane helix</keyword>
<evidence type="ECO:0000313" key="3">
    <source>
        <dbReference type="Proteomes" id="UP000433071"/>
    </source>
</evidence>
<sequence>MADIPRRTDERTGLPPRRVTAAVLAIGAVALAIAGIVALGETVSRAITSTSPVAATVVGEYTEDHLVADRRGSRYAPFRYVIVELPDGTTADVQSDDLAVGADAEVYRSGTGDVFETPPQAPGAIEWAVCASAVAGAIALGAGSVRAMVPSRRRD</sequence>